<keyword evidence="13 14" id="KW-0326">Glycosidase</keyword>
<dbReference type="STRING" id="1299341.SAMN05444005_104222"/>
<evidence type="ECO:0000256" key="3">
    <source>
        <dbReference type="ARBA" id="ARBA00008343"/>
    </source>
</evidence>
<dbReference type="GO" id="GO:0006284">
    <property type="term" value="P:base-excision repair"/>
    <property type="evidence" value="ECO:0007669"/>
    <property type="project" value="UniProtKB-UniRule"/>
</dbReference>
<dbReference type="SMART" id="SM00478">
    <property type="entry name" value="ENDO3c"/>
    <property type="match status" value="1"/>
</dbReference>
<dbReference type="CDD" id="cd03431">
    <property type="entry name" value="NUDIX_DNA_Glycosylase_C-MutY"/>
    <property type="match status" value="1"/>
</dbReference>
<evidence type="ECO:0000313" key="17">
    <source>
        <dbReference type="Proteomes" id="UP000198648"/>
    </source>
</evidence>
<dbReference type="PANTHER" id="PTHR42944:SF1">
    <property type="entry name" value="ADENINE DNA GLYCOSYLASE"/>
    <property type="match status" value="1"/>
</dbReference>
<dbReference type="Pfam" id="PF00633">
    <property type="entry name" value="HHH"/>
    <property type="match status" value="1"/>
</dbReference>
<keyword evidence="9" id="KW-0378">Hydrolase</keyword>
<dbReference type="OrthoDB" id="9802365at2"/>
<evidence type="ECO:0000256" key="13">
    <source>
        <dbReference type="ARBA" id="ARBA00023295"/>
    </source>
</evidence>
<evidence type="ECO:0000256" key="14">
    <source>
        <dbReference type="RuleBase" id="RU365096"/>
    </source>
</evidence>
<dbReference type="InterPro" id="IPR029119">
    <property type="entry name" value="MutY_C"/>
</dbReference>
<dbReference type="RefSeq" id="WP_091468044.1">
    <property type="nucleotide sequence ID" value="NZ_FOEI01000004.1"/>
</dbReference>
<dbReference type="FunFam" id="1.10.340.30:FF:000002">
    <property type="entry name" value="Adenine DNA glycosylase"/>
    <property type="match status" value="1"/>
</dbReference>
<dbReference type="NCBIfam" id="TIGR01084">
    <property type="entry name" value="mutY"/>
    <property type="match status" value="1"/>
</dbReference>
<sequence length="343" mass="39936">MNFSTKIINWYQQNFRDLPWRNTNDAYKIWLSEIILQQTRVNQGLPYYLNFINAFPTVFDLANASEQEVLKLWQGLGYYSRARNLHFTAKIVVEQYNGIFPNTYAELIQLKGIGTYTAAAIASFSSNEPVAVVDGNVFRVLARVFSVNYDISQNTSKKYFQELAQNVLSEKNPNIHNQAIMEFGALQCVPKNPNCESCVLNTSCEAYKLNLVAELPVKLKKVEVRKRYLNYIIVQDSIGNYLLQKRTGTGIWKNLYEFYCIESENEITEKEVLKSVSQDFSIEDFYHYNNFDVVHKLSHQQLNIKFYFVKTKQVLVENVYTLQEVKELPVPIVLHNFMEKIVF</sequence>
<comment type="catalytic activity">
    <reaction evidence="1 14">
        <text>Hydrolyzes free adenine bases from 7,8-dihydro-8-oxoguanine:adenine mismatched double-stranded DNA, leaving an apurinic site.</text>
        <dbReference type="EC" id="3.2.2.31"/>
    </reaction>
</comment>
<evidence type="ECO:0000256" key="6">
    <source>
        <dbReference type="ARBA" id="ARBA00022485"/>
    </source>
</evidence>
<feature type="domain" description="HhH-GPD" evidence="15">
    <location>
        <begin position="35"/>
        <end position="186"/>
    </location>
</feature>
<evidence type="ECO:0000256" key="8">
    <source>
        <dbReference type="ARBA" id="ARBA00022763"/>
    </source>
</evidence>
<accession>A0A1H9CG79</accession>
<dbReference type="GO" id="GO:0006298">
    <property type="term" value="P:mismatch repair"/>
    <property type="evidence" value="ECO:0007669"/>
    <property type="project" value="TreeGrafter"/>
</dbReference>
<keyword evidence="11" id="KW-0411">Iron-sulfur</keyword>
<evidence type="ECO:0000256" key="7">
    <source>
        <dbReference type="ARBA" id="ARBA00022723"/>
    </source>
</evidence>
<dbReference type="Gene3D" id="3.90.79.10">
    <property type="entry name" value="Nucleoside Triphosphate Pyrophosphohydrolase"/>
    <property type="match status" value="1"/>
</dbReference>
<dbReference type="InterPro" id="IPR044298">
    <property type="entry name" value="MIG/MutY"/>
</dbReference>
<dbReference type="InterPro" id="IPR023170">
    <property type="entry name" value="HhH_base_excis_C"/>
</dbReference>
<dbReference type="GO" id="GO:0046872">
    <property type="term" value="F:metal ion binding"/>
    <property type="evidence" value="ECO:0007669"/>
    <property type="project" value="UniProtKB-UniRule"/>
</dbReference>
<protein>
    <recommendedName>
        <fullName evidence="5 14">Adenine DNA glycosylase</fullName>
        <ecNumber evidence="4 14">3.2.2.31</ecNumber>
    </recommendedName>
</protein>
<dbReference type="Gene3D" id="1.10.1670.10">
    <property type="entry name" value="Helix-hairpin-Helix base-excision DNA repair enzymes (C-terminal)"/>
    <property type="match status" value="1"/>
</dbReference>
<organism evidence="16 17">
    <name type="scientific">Flavobacterium urocaniciphilum</name>
    <dbReference type="NCBI Taxonomy" id="1299341"/>
    <lineage>
        <taxon>Bacteria</taxon>
        <taxon>Pseudomonadati</taxon>
        <taxon>Bacteroidota</taxon>
        <taxon>Flavobacteriia</taxon>
        <taxon>Flavobacteriales</taxon>
        <taxon>Flavobacteriaceae</taxon>
        <taxon>Flavobacterium</taxon>
    </lineage>
</organism>
<dbReference type="EMBL" id="FOEI01000004">
    <property type="protein sequence ID" value="SEQ00172.1"/>
    <property type="molecule type" value="Genomic_DNA"/>
</dbReference>
<dbReference type="EC" id="3.2.2.31" evidence="4 14"/>
<dbReference type="GO" id="GO:0032357">
    <property type="term" value="F:oxidized purine DNA binding"/>
    <property type="evidence" value="ECO:0007669"/>
    <property type="project" value="TreeGrafter"/>
</dbReference>
<evidence type="ECO:0000256" key="11">
    <source>
        <dbReference type="ARBA" id="ARBA00023014"/>
    </source>
</evidence>
<reference evidence="16 17" key="1">
    <citation type="submission" date="2016-10" db="EMBL/GenBank/DDBJ databases">
        <authorList>
            <person name="de Groot N.N."/>
        </authorList>
    </citation>
    <scope>NUCLEOTIDE SEQUENCE [LARGE SCALE GENOMIC DNA]</scope>
    <source>
        <strain evidence="16 17">DSM 27078</strain>
    </source>
</reference>
<dbReference type="GO" id="GO:0035485">
    <property type="term" value="F:adenine/guanine mispair binding"/>
    <property type="evidence" value="ECO:0007669"/>
    <property type="project" value="TreeGrafter"/>
</dbReference>
<comment type="cofactor">
    <cofactor evidence="14">
        <name>[4Fe-4S] cluster</name>
        <dbReference type="ChEBI" id="CHEBI:49883"/>
    </cofactor>
    <text evidence="14">Binds 1 [4Fe-4S] cluster.</text>
</comment>
<evidence type="ECO:0000256" key="4">
    <source>
        <dbReference type="ARBA" id="ARBA00012045"/>
    </source>
</evidence>
<dbReference type="GO" id="GO:0034039">
    <property type="term" value="F:8-oxo-7,8-dihydroguanine DNA N-glycosylase activity"/>
    <property type="evidence" value="ECO:0007669"/>
    <property type="project" value="TreeGrafter"/>
</dbReference>
<keyword evidence="10 14" id="KW-0408">Iron</keyword>
<dbReference type="Pfam" id="PF00730">
    <property type="entry name" value="HhH-GPD"/>
    <property type="match status" value="1"/>
</dbReference>
<evidence type="ECO:0000256" key="9">
    <source>
        <dbReference type="ARBA" id="ARBA00022801"/>
    </source>
</evidence>
<keyword evidence="12" id="KW-0234">DNA repair</keyword>
<evidence type="ECO:0000256" key="10">
    <source>
        <dbReference type="ARBA" id="ARBA00023004"/>
    </source>
</evidence>
<dbReference type="InterPro" id="IPR000445">
    <property type="entry name" value="HhH_motif"/>
</dbReference>
<evidence type="ECO:0000256" key="5">
    <source>
        <dbReference type="ARBA" id="ARBA00022023"/>
    </source>
</evidence>
<name>A0A1H9CG79_9FLAO</name>
<dbReference type="GO" id="GO:0051539">
    <property type="term" value="F:4 iron, 4 sulfur cluster binding"/>
    <property type="evidence" value="ECO:0007669"/>
    <property type="project" value="UniProtKB-UniRule"/>
</dbReference>
<dbReference type="CDD" id="cd00056">
    <property type="entry name" value="ENDO3c"/>
    <property type="match status" value="1"/>
</dbReference>
<evidence type="ECO:0000256" key="12">
    <source>
        <dbReference type="ARBA" id="ARBA00023204"/>
    </source>
</evidence>
<keyword evidence="7" id="KW-0479">Metal-binding</keyword>
<gene>
    <name evidence="16" type="ORF">SAMN05444005_104222</name>
</gene>
<dbReference type="InterPro" id="IPR011257">
    <property type="entry name" value="DNA_glycosylase"/>
</dbReference>
<keyword evidence="17" id="KW-1185">Reference proteome</keyword>
<evidence type="ECO:0000256" key="1">
    <source>
        <dbReference type="ARBA" id="ARBA00000843"/>
    </source>
</evidence>
<dbReference type="SUPFAM" id="SSF55811">
    <property type="entry name" value="Nudix"/>
    <property type="match status" value="1"/>
</dbReference>
<evidence type="ECO:0000313" key="16">
    <source>
        <dbReference type="EMBL" id="SEQ00172.1"/>
    </source>
</evidence>
<dbReference type="PANTHER" id="PTHR42944">
    <property type="entry name" value="ADENINE DNA GLYCOSYLASE"/>
    <property type="match status" value="1"/>
</dbReference>
<proteinExistence type="inferred from homology"/>
<comment type="function">
    <text evidence="2">Adenine glycosylase active on G-A mispairs. MutY also corrects error-prone DNA synthesis past GO lesions which are due to the oxidatively damaged form of guanine: 7,8-dihydro-8-oxoguanine (8-oxo-dGTP).</text>
</comment>
<dbReference type="SUPFAM" id="SSF48150">
    <property type="entry name" value="DNA-glycosylase"/>
    <property type="match status" value="1"/>
</dbReference>
<keyword evidence="6" id="KW-0004">4Fe-4S</keyword>
<evidence type="ECO:0000259" key="15">
    <source>
        <dbReference type="SMART" id="SM00478"/>
    </source>
</evidence>
<dbReference type="Gene3D" id="1.10.340.30">
    <property type="entry name" value="Hypothetical protein, domain 2"/>
    <property type="match status" value="1"/>
</dbReference>
<dbReference type="AlphaFoldDB" id="A0A1H9CG79"/>
<dbReference type="InterPro" id="IPR005760">
    <property type="entry name" value="A/G_AdeGlyc_MutY"/>
</dbReference>
<comment type="similarity">
    <text evidence="3 14">Belongs to the Nth/MutY family.</text>
</comment>
<dbReference type="Pfam" id="PF14815">
    <property type="entry name" value="NUDIX_4"/>
    <property type="match status" value="1"/>
</dbReference>
<dbReference type="GO" id="GO:0000701">
    <property type="term" value="F:purine-specific mismatch base pair DNA N-glycosylase activity"/>
    <property type="evidence" value="ECO:0007669"/>
    <property type="project" value="UniProtKB-EC"/>
</dbReference>
<dbReference type="Proteomes" id="UP000198648">
    <property type="component" value="Unassembled WGS sequence"/>
</dbReference>
<keyword evidence="8 14" id="KW-0227">DNA damage</keyword>
<dbReference type="InterPro" id="IPR015797">
    <property type="entry name" value="NUDIX_hydrolase-like_dom_sf"/>
</dbReference>
<evidence type="ECO:0000256" key="2">
    <source>
        <dbReference type="ARBA" id="ARBA00002933"/>
    </source>
</evidence>
<dbReference type="InterPro" id="IPR003265">
    <property type="entry name" value="HhH-GPD_domain"/>
</dbReference>